<dbReference type="Gene3D" id="1.20.120.1930">
    <property type="entry name" value="Uncharacterised protein PF16691, DUF5062"/>
    <property type="match status" value="1"/>
</dbReference>
<accession>A0A3B1B6Q9</accession>
<gene>
    <name evidence="1" type="ORF">MNBD_GAMMA22-896</name>
</gene>
<dbReference type="Pfam" id="PF16691">
    <property type="entry name" value="DUF5062"/>
    <property type="match status" value="1"/>
</dbReference>
<dbReference type="EMBL" id="UOFS01000046">
    <property type="protein sequence ID" value="VAX00787.1"/>
    <property type="molecule type" value="Genomic_DNA"/>
</dbReference>
<dbReference type="AlphaFoldDB" id="A0A3B1B6Q9"/>
<proteinExistence type="predicted"/>
<dbReference type="InterPro" id="IPR032036">
    <property type="entry name" value="DUF5062"/>
</dbReference>
<protein>
    <recommendedName>
        <fullName evidence="2">DUF5062 domain-containing protein</fullName>
    </recommendedName>
</protein>
<dbReference type="InterPro" id="IPR038316">
    <property type="entry name" value="DUF5062_sf"/>
</dbReference>
<sequence>MKKLKHEAELLKKAIELGMMYGEKKRVVKFEAADSANDKIEFIYKLLVRDKLIQPLAKDQISISNYKHKLAIWFSKQLPDDHPLLK</sequence>
<name>A0A3B1B6Q9_9ZZZZ</name>
<evidence type="ECO:0000313" key="1">
    <source>
        <dbReference type="EMBL" id="VAX00787.1"/>
    </source>
</evidence>
<evidence type="ECO:0008006" key="2">
    <source>
        <dbReference type="Google" id="ProtNLM"/>
    </source>
</evidence>
<organism evidence="1">
    <name type="scientific">hydrothermal vent metagenome</name>
    <dbReference type="NCBI Taxonomy" id="652676"/>
    <lineage>
        <taxon>unclassified sequences</taxon>
        <taxon>metagenomes</taxon>
        <taxon>ecological metagenomes</taxon>
    </lineage>
</organism>
<reference evidence="1" key="1">
    <citation type="submission" date="2018-06" db="EMBL/GenBank/DDBJ databases">
        <authorList>
            <person name="Zhirakovskaya E."/>
        </authorList>
    </citation>
    <scope>NUCLEOTIDE SEQUENCE</scope>
</reference>